<evidence type="ECO:0000256" key="5">
    <source>
        <dbReference type="ARBA" id="ARBA00023157"/>
    </source>
</evidence>
<dbReference type="EMBL" id="JARAKH010000002">
    <property type="protein sequence ID" value="KAK8405942.1"/>
    <property type="molecule type" value="Genomic_DNA"/>
</dbReference>
<gene>
    <name evidence="8" type="ORF">O3P69_006977</name>
</gene>
<dbReference type="GO" id="GO:0008201">
    <property type="term" value="F:heparin binding"/>
    <property type="evidence" value="ECO:0007669"/>
    <property type="project" value="TreeGrafter"/>
</dbReference>
<keyword evidence="5" id="KW-1015">Disulfide bond</keyword>
<evidence type="ECO:0000256" key="3">
    <source>
        <dbReference type="ARBA" id="ARBA00022525"/>
    </source>
</evidence>
<reference evidence="8 9" key="1">
    <citation type="submission" date="2023-03" db="EMBL/GenBank/DDBJ databases">
        <title>High-quality genome of Scylla paramamosain provides insights in environmental adaptation.</title>
        <authorList>
            <person name="Zhang L."/>
        </authorList>
    </citation>
    <scope>NUCLEOTIDE SEQUENCE [LARGE SCALE GENOMIC DNA]</scope>
    <source>
        <strain evidence="8">LZ_2023a</strain>
        <tissue evidence="8">Muscle</tissue>
    </source>
</reference>
<dbReference type="GO" id="GO:0009986">
    <property type="term" value="C:cell surface"/>
    <property type="evidence" value="ECO:0007669"/>
    <property type="project" value="TreeGrafter"/>
</dbReference>
<keyword evidence="3" id="KW-0964">Secreted</keyword>
<dbReference type="SUPFAM" id="SSF57440">
    <property type="entry name" value="Kringle-like"/>
    <property type="match status" value="6"/>
</dbReference>
<name>A0AAW0V0S2_SCYPA</name>
<evidence type="ECO:0000256" key="6">
    <source>
        <dbReference type="PROSITE-ProRule" id="PRU00479"/>
    </source>
</evidence>
<dbReference type="AlphaFoldDB" id="A0AAW0V0S2"/>
<comment type="similarity">
    <text evidence="2">Belongs to the seminal plasma protein family.</text>
</comment>
<dbReference type="GO" id="GO:0005576">
    <property type="term" value="C:extracellular region"/>
    <property type="evidence" value="ECO:0007669"/>
    <property type="project" value="UniProtKB-SubCell"/>
</dbReference>
<comment type="caution">
    <text evidence="6">Lacks conserved residue(s) required for the propagation of feature annotation.</text>
</comment>
<dbReference type="PANTHER" id="PTHR22918">
    <property type="entry name" value="SEMINAL PLASMA PROTEIN"/>
    <property type="match status" value="1"/>
</dbReference>
<dbReference type="Proteomes" id="UP001487740">
    <property type="component" value="Unassembled WGS sequence"/>
</dbReference>
<sequence>MWPPFFTPAPSHVWSPFITQAPSSANCLDCIPPYPKGPGRVGMYVPKCVFPFKWRNITYQGCTAADSDQPWCATMVTASREPIASMYCFVDPLHDPAPSRPSPRLSPGRHTPICLFPFAWRDTIHRQCTTQDRAVPWCATMLSYSHEPLHSIYCTDPLQVPQPSVQPPIMSGGEASLHCVPSFRYKDIEYSGCTAADREVPWCAVEVNEEKEPVASIYCSYNHEFDPYPNQSPPGARIAAVGLDACKFPFVWREHEYRECIAMDAEAPWCPTRLTETRWPSSSAYCKVTVDFEACILPFVYKGVSYHTCTRMDAHAPWCATSVNAKGFVKKVSLLHWIFTQITHRHSLVTEDDNKMQCTFPFYYNGKIYNQCTAVHSSFAWCAVKTNQHHEPMMIAACTKDGATMTLHNGPCVFPFKYKGREYHQCACEDAEACWCPTALTDTGEPAVSDYCRDTLPAAPPLKPPPSRGE</sequence>
<dbReference type="InterPro" id="IPR051666">
    <property type="entry name" value="SP_Capacitation_Regulator"/>
</dbReference>
<dbReference type="SMART" id="SM00059">
    <property type="entry name" value="FN2"/>
    <property type="match status" value="5"/>
</dbReference>
<evidence type="ECO:0000256" key="4">
    <source>
        <dbReference type="ARBA" id="ARBA00022737"/>
    </source>
</evidence>
<accession>A0AAW0V0S2</accession>
<dbReference type="InterPro" id="IPR000562">
    <property type="entry name" value="FN_type2_dom"/>
</dbReference>
<evidence type="ECO:0000313" key="8">
    <source>
        <dbReference type="EMBL" id="KAK8405942.1"/>
    </source>
</evidence>
<feature type="domain" description="Fibronectin type-II" evidence="7">
    <location>
        <begin position="353"/>
        <end position="400"/>
    </location>
</feature>
<evidence type="ECO:0000259" key="7">
    <source>
        <dbReference type="PROSITE" id="PS51092"/>
    </source>
</evidence>
<proteinExistence type="inferred from homology"/>
<dbReference type="InterPro" id="IPR013806">
    <property type="entry name" value="Kringle-like"/>
</dbReference>
<evidence type="ECO:0000256" key="1">
    <source>
        <dbReference type="ARBA" id="ARBA00004613"/>
    </source>
</evidence>
<dbReference type="PROSITE" id="PS51092">
    <property type="entry name" value="FN2_2"/>
    <property type="match status" value="3"/>
</dbReference>
<protein>
    <recommendedName>
        <fullName evidence="7">Fibronectin type-II domain-containing protein</fullName>
    </recommendedName>
</protein>
<organism evidence="8 9">
    <name type="scientific">Scylla paramamosain</name>
    <name type="common">Mud crab</name>
    <dbReference type="NCBI Taxonomy" id="85552"/>
    <lineage>
        <taxon>Eukaryota</taxon>
        <taxon>Metazoa</taxon>
        <taxon>Ecdysozoa</taxon>
        <taxon>Arthropoda</taxon>
        <taxon>Crustacea</taxon>
        <taxon>Multicrustacea</taxon>
        <taxon>Malacostraca</taxon>
        <taxon>Eumalacostraca</taxon>
        <taxon>Eucarida</taxon>
        <taxon>Decapoda</taxon>
        <taxon>Pleocyemata</taxon>
        <taxon>Brachyura</taxon>
        <taxon>Eubrachyura</taxon>
        <taxon>Portunoidea</taxon>
        <taxon>Portunidae</taxon>
        <taxon>Portuninae</taxon>
        <taxon>Scylla</taxon>
    </lineage>
</organism>
<comment type="subcellular location">
    <subcellularLocation>
        <location evidence="1">Secreted</location>
    </subcellularLocation>
</comment>
<keyword evidence="4" id="KW-0677">Repeat</keyword>
<dbReference type="Gene3D" id="2.10.10.10">
    <property type="entry name" value="Fibronectin, type II, collagen-binding"/>
    <property type="match status" value="7"/>
</dbReference>
<dbReference type="InterPro" id="IPR036943">
    <property type="entry name" value="FN_type2_sf"/>
</dbReference>
<evidence type="ECO:0000313" key="9">
    <source>
        <dbReference type="Proteomes" id="UP001487740"/>
    </source>
</evidence>
<comment type="caution">
    <text evidence="8">The sequence shown here is derived from an EMBL/GenBank/DDBJ whole genome shotgun (WGS) entry which is preliminary data.</text>
</comment>
<feature type="domain" description="Fibronectin type-II" evidence="7">
    <location>
        <begin position="109"/>
        <end position="156"/>
    </location>
</feature>
<dbReference type="PANTHER" id="PTHR22918:SF1">
    <property type="entry name" value="FIBRONECTIN TYPE-II DOMAIN-CONTAINING PROTEIN"/>
    <property type="match status" value="1"/>
</dbReference>
<keyword evidence="9" id="KW-1185">Reference proteome</keyword>
<evidence type="ECO:0000256" key="2">
    <source>
        <dbReference type="ARBA" id="ARBA00010011"/>
    </source>
</evidence>
<feature type="domain" description="Fibronectin type-II" evidence="7">
    <location>
        <begin position="407"/>
        <end position="454"/>
    </location>
</feature>
<dbReference type="Pfam" id="PF00040">
    <property type="entry name" value="fn2"/>
    <property type="match status" value="6"/>
</dbReference>